<dbReference type="Pfam" id="PF02518">
    <property type="entry name" value="HATPase_c"/>
    <property type="match status" value="1"/>
</dbReference>
<dbReference type="AlphaFoldDB" id="A0AAU7KF17"/>
<dbReference type="InterPro" id="IPR036890">
    <property type="entry name" value="HATPase_C_sf"/>
</dbReference>
<evidence type="ECO:0000313" key="10">
    <source>
        <dbReference type="EMBL" id="XBO70141.1"/>
    </source>
</evidence>
<dbReference type="InterPro" id="IPR004358">
    <property type="entry name" value="Sig_transdc_His_kin-like_C"/>
</dbReference>
<feature type="modified residue" description="4-aspartylphosphate" evidence="6">
    <location>
        <position position="401"/>
    </location>
</feature>
<dbReference type="PANTHER" id="PTHR43047">
    <property type="entry name" value="TWO-COMPONENT HISTIDINE PROTEIN KINASE"/>
    <property type="match status" value="1"/>
</dbReference>
<evidence type="ECO:0000256" key="3">
    <source>
        <dbReference type="ARBA" id="ARBA00022553"/>
    </source>
</evidence>
<dbReference type="Gene3D" id="1.10.287.130">
    <property type="match status" value="1"/>
</dbReference>
<reference evidence="10" key="1">
    <citation type="submission" date="2022-06" db="EMBL/GenBank/DDBJ databases">
        <title>A novel DMS-producing enzyme.</title>
        <authorList>
            <person name="Zhang Y."/>
        </authorList>
    </citation>
    <scope>NUCLEOTIDE SEQUENCE</scope>
    <source>
        <strain evidence="10">RT37</strain>
    </source>
</reference>
<dbReference type="InterPro" id="IPR003594">
    <property type="entry name" value="HATPase_dom"/>
</dbReference>
<evidence type="ECO:0000259" key="8">
    <source>
        <dbReference type="PROSITE" id="PS50109"/>
    </source>
</evidence>
<dbReference type="SMART" id="SM00387">
    <property type="entry name" value="HATPase_c"/>
    <property type="match status" value="1"/>
</dbReference>
<dbReference type="FunFam" id="3.30.565.10:FF:000049">
    <property type="entry name" value="Two-component sensor histidine kinase"/>
    <property type="match status" value="1"/>
</dbReference>
<dbReference type="GO" id="GO:0005886">
    <property type="term" value="C:plasma membrane"/>
    <property type="evidence" value="ECO:0007669"/>
    <property type="project" value="TreeGrafter"/>
</dbReference>
<evidence type="ECO:0000256" key="1">
    <source>
        <dbReference type="ARBA" id="ARBA00000085"/>
    </source>
</evidence>
<dbReference type="PROSITE" id="PS50109">
    <property type="entry name" value="HIS_KIN"/>
    <property type="match status" value="1"/>
</dbReference>
<dbReference type="Pfam" id="PF00072">
    <property type="entry name" value="Response_reg"/>
    <property type="match status" value="1"/>
</dbReference>
<dbReference type="InterPro" id="IPR005467">
    <property type="entry name" value="His_kinase_dom"/>
</dbReference>
<dbReference type="NCBIfam" id="NF041832">
    <property type="entry name" value="near_NosP_CTERM"/>
    <property type="match status" value="1"/>
</dbReference>
<gene>
    <name evidence="10" type="ORF">NFG58_16165</name>
</gene>
<protein>
    <recommendedName>
        <fullName evidence="2">histidine kinase</fullName>
        <ecNumber evidence="2">2.7.13.3</ecNumber>
    </recommendedName>
</protein>
<evidence type="ECO:0000259" key="9">
    <source>
        <dbReference type="PROSITE" id="PS50110"/>
    </source>
</evidence>
<dbReference type="EC" id="2.7.13.3" evidence="2"/>
<evidence type="ECO:0000256" key="2">
    <source>
        <dbReference type="ARBA" id="ARBA00012438"/>
    </source>
</evidence>
<organism evidence="10">
    <name type="scientific">Halomonas sp. RT37</name>
    <dbReference type="NCBI Taxonomy" id="2950872"/>
    <lineage>
        <taxon>Bacteria</taxon>
        <taxon>Pseudomonadati</taxon>
        <taxon>Pseudomonadota</taxon>
        <taxon>Gammaproteobacteria</taxon>
        <taxon>Oceanospirillales</taxon>
        <taxon>Halomonadaceae</taxon>
        <taxon>Halomonas</taxon>
    </lineage>
</organism>
<dbReference type="InterPro" id="IPR036097">
    <property type="entry name" value="HisK_dim/P_sf"/>
</dbReference>
<dbReference type="InterPro" id="IPR011006">
    <property type="entry name" value="CheY-like_superfamily"/>
</dbReference>
<keyword evidence="7" id="KW-0175">Coiled coil</keyword>
<proteinExistence type="predicted"/>
<dbReference type="PANTHER" id="PTHR43047:SF9">
    <property type="entry name" value="HISTIDINE KINASE"/>
    <property type="match status" value="1"/>
</dbReference>
<evidence type="ECO:0000256" key="7">
    <source>
        <dbReference type="SAM" id="Coils"/>
    </source>
</evidence>
<dbReference type="GO" id="GO:0009927">
    <property type="term" value="F:histidine phosphotransfer kinase activity"/>
    <property type="evidence" value="ECO:0007669"/>
    <property type="project" value="TreeGrafter"/>
</dbReference>
<feature type="domain" description="Response regulatory" evidence="9">
    <location>
        <begin position="343"/>
        <end position="467"/>
    </location>
</feature>
<accession>A0AAU7KF17</accession>
<evidence type="ECO:0000256" key="5">
    <source>
        <dbReference type="ARBA" id="ARBA00022777"/>
    </source>
</evidence>
<dbReference type="InterPro" id="IPR001789">
    <property type="entry name" value="Sig_transdc_resp-reg_receiver"/>
</dbReference>
<dbReference type="Gene3D" id="3.40.50.2300">
    <property type="match status" value="1"/>
</dbReference>
<keyword evidence="5 10" id="KW-0418">Kinase</keyword>
<dbReference type="PROSITE" id="PS50110">
    <property type="entry name" value="RESPONSE_REGULATORY"/>
    <property type="match status" value="1"/>
</dbReference>
<comment type="catalytic activity">
    <reaction evidence="1">
        <text>ATP + protein L-histidine = ADP + protein N-phospho-L-histidine.</text>
        <dbReference type="EC" id="2.7.13.3"/>
    </reaction>
</comment>
<dbReference type="InterPro" id="IPR003661">
    <property type="entry name" value="HisK_dim/P_dom"/>
</dbReference>
<keyword evidence="3 6" id="KW-0597">Phosphoprotein</keyword>
<dbReference type="PRINTS" id="PR00344">
    <property type="entry name" value="BCTRLSENSOR"/>
</dbReference>
<dbReference type="GO" id="GO:0000155">
    <property type="term" value="F:phosphorelay sensor kinase activity"/>
    <property type="evidence" value="ECO:0007669"/>
    <property type="project" value="InterPro"/>
</dbReference>
<dbReference type="SUPFAM" id="SSF47384">
    <property type="entry name" value="Homodimeric domain of signal transducing histidine kinase"/>
    <property type="match status" value="1"/>
</dbReference>
<evidence type="ECO:0000256" key="4">
    <source>
        <dbReference type="ARBA" id="ARBA00022679"/>
    </source>
</evidence>
<dbReference type="CDD" id="cd00082">
    <property type="entry name" value="HisKA"/>
    <property type="match status" value="1"/>
</dbReference>
<dbReference type="Gene3D" id="3.30.565.10">
    <property type="entry name" value="Histidine kinase-like ATPase, C-terminal domain"/>
    <property type="match status" value="1"/>
</dbReference>
<feature type="domain" description="Histidine kinase" evidence="8">
    <location>
        <begin position="102"/>
        <end position="319"/>
    </location>
</feature>
<dbReference type="CDD" id="cd00156">
    <property type="entry name" value="REC"/>
    <property type="match status" value="1"/>
</dbReference>
<dbReference type="SMART" id="SM00388">
    <property type="entry name" value="HisKA"/>
    <property type="match status" value="1"/>
</dbReference>
<dbReference type="EMBL" id="CP098827">
    <property type="protein sequence ID" value="XBO70141.1"/>
    <property type="molecule type" value="Genomic_DNA"/>
</dbReference>
<keyword evidence="4" id="KW-0808">Transferase</keyword>
<feature type="coiled-coil region" evidence="7">
    <location>
        <begin position="17"/>
        <end position="95"/>
    </location>
</feature>
<dbReference type="Pfam" id="PF00512">
    <property type="entry name" value="HisKA"/>
    <property type="match status" value="1"/>
</dbReference>
<sequence>MDLVGEPRQDRASSALEQELLEENHRLRRICQALIERVESAGAGGAPYGAFEHAVLLAEQVRERTETLHRTLDELAETNARLEEARRDAEAANASKTRFLAAVSHDLLQPLNAARLFASALEVRKLPEESGRLVQRIDRSLSDVELLLGTLVDISRLDAGVLTPDVAPFAVSQLLDALAEEFRQMAGARGLAFRYVPSSAWVESDLALLARVIRNLMSNAVRYTESGRVLLGCRRRRVGQQYWLEILVGDTGPGIDEARRDEIFLEFRRGNAAAPGQERGLGLGLAIVDRIARLLDHPITLNSRPGQGAQFSVSVPCARPARAVAPSASTLQQAGTRQLQSTEVWVLDNDPAILEGMSALLGGWGCRARLASRVVELEQSLAERHETQGMDRPSPTVVMIDYHLSSDEEDGLALAQRLAGSHVDLAPILITANHDAEIKRRCRELGFPCLLKPLKPLRLRQALIHLLDAG</sequence>
<dbReference type="RefSeq" id="WP_348826975.1">
    <property type="nucleotide sequence ID" value="NZ_CP098827.1"/>
</dbReference>
<dbReference type="SUPFAM" id="SSF55874">
    <property type="entry name" value="ATPase domain of HSP90 chaperone/DNA topoisomerase II/histidine kinase"/>
    <property type="match status" value="1"/>
</dbReference>
<dbReference type="SUPFAM" id="SSF52172">
    <property type="entry name" value="CheY-like"/>
    <property type="match status" value="1"/>
</dbReference>
<evidence type="ECO:0000256" key="6">
    <source>
        <dbReference type="PROSITE-ProRule" id="PRU00169"/>
    </source>
</evidence>
<dbReference type="SMART" id="SM00448">
    <property type="entry name" value="REC"/>
    <property type="match status" value="1"/>
</dbReference>
<name>A0AAU7KF17_9GAMM</name>